<evidence type="ECO:0000313" key="1">
    <source>
        <dbReference type="EMBL" id="MEE6310821.1"/>
    </source>
</evidence>
<comment type="caution">
    <text evidence="1">The sequence shown here is derived from an EMBL/GenBank/DDBJ whole genome shotgun (WGS) entry which is preliminary data.</text>
</comment>
<keyword evidence="2" id="KW-1185">Reference proteome</keyword>
<reference evidence="1 2" key="1">
    <citation type="submission" date="2024-01" db="EMBL/GenBank/DDBJ databases">
        <title>Genome insights into Plantactinospora veratri sp. nov.</title>
        <authorList>
            <person name="Wang L."/>
        </authorList>
    </citation>
    <scope>NUCLEOTIDE SEQUENCE [LARGE SCALE GENOMIC DNA]</scope>
    <source>
        <strain evidence="1 2">NEAU-FHS4</strain>
    </source>
</reference>
<protein>
    <submittedName>
        <fullName evidence="1">Uncharacterized protein</fullName>
    </submittedName>
</protein>
<proteinExistence type="predicted"/>
<dbReference type="RefSeq" id="WP_331210842.1">
    <property type="nucleotide sequence ID" value="NZ_JAZGQL010000028.1"/>
</dbReference>
<accession>A0ABU7SLH4</accession>
<name>A0ABU7SLH4_9ACTN</name>
<sequence length="45" mass="5143">MHVHLRRRSPARVTAWLEAAGFRGEAEMVQRPARDLVGGFVFAHR</sequence>
<dbReference type="Proteomes" id="UP001339911">
    <property type="component" value="Unassembled WGS sequence"/>
</dbReference>
<evidence type="ECO:0000313" key="2">
    <source>
        <dbReference type="Proteomes" id="UP001339911"/>
    </source>
</evidence>
<organism evidence="1 2">
    <name type="scientific">Plantactinospora veratri</name>
    <dbReference type="NCBI Taxonomy" id="1436122"/>
    <lineage>
        <taxon>Bacteria</taxon>
        <taxon>Bacillati</taxon>
        <taxon>Actinomycetota</taxon>
        <taxon>Actinomycetes</taxon>
        <taxon>Micromonosporales</taxon>
        <taxon>Micromonosporaceae</taxon>
        <taxon>Plantactinospora</taxon>
    </lineage>
</organism>
<dbReference type="EMBL" id="JAZGQL010000028">
    <property type="protein sequence ID" value="MEE6310821.1"/>
    <property type="molecule type" value="Genomic_DNA"/>
</dbReference>
<gene>
    <name evidence="1" type="ORF">V1634_28665</name>
</gene>